<dbReference type="InterPro" id="IPR002583">
    <property type="entry name" value="Ribosomal_bS20"/>
</dbReference>
<dbReference type="GO" id="GO:0003735">
    <property type="term" value="F:structural constituent of ribosome"/>
    <property type="evidence" value="ECO:0007669"/>
    <property type="project" value="InterPro"/>
</dbReference>
<keyword evidence="3 8" id="KW-0699">rRNA-binding</keyword>
<dbReference type="SUPFAM" id="SSF46992">
    <property type="entry name" value="Ribosomal protein S20"/>
    <property type="match status" value="1"/>
</dbReference>
<evidence type="ECO:0000256" key="2">
    <source>
        <dbReference type="ARBA" id="ARBA00007634"/>
    </source>
</evidence>
<evidence type="ECO:0000256" key="8">
    <source>
        <dbReference type="HAMAP-Rule" id="MF_00500"/>
    </source>
</evidence>
<evidence type="ECO:0000256" key="9">
    <source>
        <dbReference type="SAM" id="MobiDB-lite"/>
    </source>
</evidence>
<protein>
    <recommendedName>
        <fullName evidence="7 8">Small ribosomal subunit protein bS20</fullName>
    </recommendedName>
</protein>
<dbReference type="GO" id="GO:0070181">
    <property type="term" value="F:small ribosomal subunit rRNA binding"/>
    <property type="evidence" value="ECO:0007669"/>
    <property type="project" value="TreeGrafter"/>
</dbReference>
<dbReference type="Pfam" id="PF01649">
    <property type="entry name" value="Ribosomal_S20p"/>
    <property type="match status" value="1"/>
</dbReference>
<dbReference type="EMBL" id="AP023361">
    <property type="protein sequence ID" value="BCJ92430.1"/>
    <property type="molecule type" value="Genomic_DNA"/>
</dbReference>
<proteinExistence type="inferred from homology"/>
<dbReference type="PANTHER" id="PTHR33398:SF1">
    <property type="entry name" value="SMALL RIBOSOMAL SUBUNIT PROTEIN BS20C"/>
    <property type="match status" value="1"/>
</dbReference>
<comment type="function">
    <text evidence="1 8">Binds directly to 16S ribosomal RNA.</text>
</comment>
<evidence type="ECO:0000256" key="3">
    <source>
        <dbReference type="ARBA" id="ARBA00022730"/>
    </source>
</evidence>
<evidence type="ECO:0000256" key="4">
    <source>
        <dbReference type="ARBA" id="ARBA00022884"/>
    </source>
</evidence>
<gene>
    <name evidence="8 10" type="primary">rpsT</name>
    <name evidence="10" type="ORF">IZ6_31650</name>
</gene>
<dbReference type="GO" id="GO:0006412">
    <property type="term" value="P:translation"/>
    <property type="evidence" value="ECO:0007669"/>
    <property type="project" value="UniProtKB-UniRule"/>
</dbReference>
<organism evidence="10 11">
    <name type="scientific">Terrihabitans soli</name>
    <dbReference type="NCBI Taxonomy" id="708113"/>
    <lineage>
        <taxon>Bacteria</taxon>
        <taxon>Pseudomonadati</taxon>
        <taxon>Pseudomonadota</taxon>
        <taxon>Alphaproteobacteria</taxon>
        <taxon>Hyphomicrobiales</taxon>
        <taxon>Terrihabitans</taxon>
    </lineage>
</organism>
<keyword evidence="5 8" id="KW-0689">Ribosomal protein</keyword>
<sequence>MANTTSAKKAARKIARRTEINKSRKTRMRSSVRKVEEALASGDAKAASEALKAAQPELMSAAQKGILHKNTASRKVSRLAARVKALKA</sequence>
<accession>A0A6S6QZA4</accession>
<dbReference type="Gene3D" id="1.20.58.110">
    <property type="entry name" value="Ribosomal protein S20"/>
    <property type="match status" value="1"/>
</dbReference>
<evidence type="ECO:0000256" key="6">
    <source>
        <dbReference type="ARBA" id="ARBA00023274"/>
    </source>
</evidence>
<dbReference type="InterPro" id="IPR036510">
    <property type="entry name" value="Ribosomal_bS20_sf"/>
</dbReference>
<evidence type="ECO:0000313" key="11">
    <source>
        <dbReference type="Proteomes" id="UP000515317"/>
    </source>
</evidence>
<dbReference type="GO" id="GO:0015935">
    <property type="term" value="C:small ribosomal subunit"/>
    <property type="evidence" value="ECO:0007669"/>
    <property type="project" value="TreeGrafter"/>
</dbReference>
<evidence type="ECO:0000256" key="1">
    <source>
        <dbReference type="ARBA" id="ARBA00003134"/>
    </source>
</evidence>
<dbReference type="HAMAP" id="MF_00500">
    <property type="entry name" value="Ribosomal_bS20"/>
    <property type="match status" value="1"/>
</dbReference>
<dbReference type="Proteomes" id="UP000515317">
    <property type="component" value="Chromosome"/>
</dbReference>
<name>A0A6S6QZA4_9HYPH</name>
<dbReference type="PANTHER" id="PTHR33398">
    <property type="entry name" value="30S RIBOSOMAL PROTEIN S20"/>
    <property type="match status" value="1"/>
</dbReference>
<dbReference type="GO" id="GO:0005829">
    <property type="term" value="C:cytosol"/>
    <property type="evidence" value="ECO:0007669"/>
    <property type="project" value="TreeGrafter"/>
</dbReference>
<dbReference type="AlphaFoldDB" id="A0A6S6QZA4"/>
<keyword evidence="6 8" id="KW-0687">Ribonucleoprotein</keyword>
<feature type="compositionally biased region" description="Basic residues" evidence="9">
    <location>
        <begin position="23"/>
        <end position="32"/>
    </location>
</feature>
<keyword evidence="11" id="KW-1185">Reference proteome</keyword>
<dbReference type="NCBIfam" id="TIGR00029">
    <property type="entry name" value="S20"/>
    <property type="match status" value="1"/>
</dbReference>
<dbReference type="RefSeq" id="WP_222875998.1">
    <property type="nucleotide sequence ID" value="NZ_AP023361.1"/>
</dbReference>
<comment type="similarity">
    <text evidence="2 8">Belongs to the bacterial ribosomal protein bS20 family.</text>
</comment>
<evidence type="ECO:0000313" key="10">
    <source>
        <dbReference type="EMBL" id="BCJ92430.1"/>
    </source>
</evidence>
<evidence type="ECO:0000256" key="5">
    <source>
        <dbReference type="ARBA" id="ARBA00022980"/>
    </source>
</evidence>
<dbReference type="KEGG" id="tso:IZ6_31650"/>
<feature type="region of interest" description="Disordered" evidence="9">
    <location>
        <begin position="1"/>
        <end position="33"/>
    </location>
</feature>
<keyword evidence="4 8" id="KW-0694">RNA-binding</keyword>
<evidence type="ECO:0000256" key="7">
    <source>
        <dbReference type="ARBA" id="ARBA00035136"/>
    </source>
</evidence>
<reference evidence="10 11" key="1">
    <citation type="submission" date="2020-08" db="EMBL/GenBank/DDBJ databases">
        <title>Genome sequence of Rhizobiales bacterium strain IZ6.</title>
        <authorList>
            <person name="Nakai R."/>
            <person name="Naganuma T."/>
        </authorList>
    </citation>
    <scope>NUCLEOTIDE SEQUENCE [LARGE SCALE GENOMIC DNA]</scope>
    <source>
        <strain evidence="10 11">IZ6</strain>
    </source>
</reference>